<dbReference type="InterPro" id="IPR013113">
    <property type="entry name" value="SIP_FAD-bd"/>
</dbReference>
<evidence type="ECO:0000313" key="4">
    <source>
        <dbReference type="Proteomes" id="UP001501671"/>
    </source>
</evidence>
<protein>
    <submittedName>
        <fullName evidence="3">Siderophore-interacting protein</fullName>
    </submittedName>
</protein>
<name>A0ABP8HIM9_9BURK</name>
<evidence type="ECO:0000313" key="3">
    <source>
        <dbReference type="EMBL" id="GAA4339851.1"/>
    </source>
</evidence>
<dbReference type="Pfam" id="PF08021">
    <property type="entry name" value="FAD_binding_9"/>
    <property type="match status" value="1"/>
</dbReference>
<dbReference type="PANTHER" id="PTHR30157:SF0">
    <property type="entry name" value="NADPH-DEPENDENT FERRIC-CHELATE REDUCTASE"/>
    <property type="match status" value="1"/>
</dbReference>
<dbReference type="InterPro" id="IPR039374">
    <property type="entry name" value="SIP_fam"/>
</dbReference>
<dbReference type="Gene3D" id="2.40.30.10">
    <property type="entry name" value="Translation factors"/>
    <property type="match status" value="1"/>
</dbReference>
<dbReference type="PROSITE" id="PS51384">
    <property type="entry name" value="FAD_FR"/>
    <property type="match status" value="1"/>
</dbReference>
<dbReference type="InterPro" id="IPR017938">
    <property type="entry name" value="Riboflavin_synthase-like_b-brl"/>
</dbReference>
<dbReference type="RefSeq" id="WP_345251522.1">
    <property type="nucleotide sequence ID" value="NZ_BAABFO010000023.1"/>
</dbReference>
<accession>A0ABP8HIM9</accession>
<dbReference type="Gene3D" id="3.40.50.80">
    <property type="entry name" value="Nucleotide-binding domain of ferredoxin-NADP reductase (FNR) module"/>
    <property type="match status" value="1"/>
</dbReference>
<gene>
    <name evidence="3" type="ORF">GCM10023144_38570</name>
</gene>
<organism evidence="3 4">
    <name type="scientific">Pigmentiphaga soli</name>
    <dbReference type="NCBI Taxonomy" id="1007095"/>
    <lineage>
        <taxon>Bacteria</taxon>
        <taxon>Pseudomonadati</taxon>
        <taxon>Pseudomonadota</taxon>
        <taxon>Betaproteobacteria</taxon>
        <taxon>Burkholderiales</taxon>
        <taxon>Alcaligenaceae</taxon>
        <taxon>Pigmentiphaga</taxon>
    </lineage>
</organism>
<proteinExistence type="inferred from homology"/>
<keyword evidence="4" id="KW-1185">Reference proteome</keyword>
<dbReference type="Proteomes" id="UP001501671">
    <property type="component" value="Unassembled WGS sequence"/>
</dbReference>
<dbReference type="InterPro" id="IPR017927">
    <property type="entry name" value="FAD-bd_FR_type"/>
</dbReference>
<feature type="domain" description="FAD-binding FR-type" evidence="2">
    <location>
        <begin position="22"/>
        <end position="146"/>
    </location>
</feature>
<evidence type="ECO:0000259" key="2">
    <source>
        <dbReference type="PROSITE" id="PS51384"/>
    </source>
</evidence>
<comment type="similarity">
    <text evidence="1">Belongs to the SIP oxidoreductase family.</text>
</comment>
<dbReference type="InterPro" id="IPR039261">
    <property type="entry name" value="FNR_nucleotide-bd"/>
</dbReference>
<evidence type="ECO:0000256" key="1">
    <source>
        <dbReference type="ARBA" id="ARBA00035644"/>
    </source>
</evidence>
<reference evidence="4" key="1">
    <citation type="journal article" date="2019" name="Int. J. Syst. Evol. Microbiol.">
        <title>The Global Catalogue of Microorganisms (GCM) 10K type strain sequencing project: providing services to taxonomists for standard genome sequencing and annotation.</title>
        <authorList>
            <consortium name="The Broad Institute Genomics Platform"/>
            <consortium name="The Broad Institute Genome Sequencing Center for Infectious Disease"/>
            <person name="Wu L."/>
            <person name="Ma J."/>
        </authorList>
    </citation>
    <scope>NUCLEOTIDE SEQUENCE [LARGE SCALE GENOMIC DNA]</scope>
    <source>
        <strain evidence="4">JCM 17666</strain>
    </source>
</reference>
<dbReference type="EMBL" id="BAABFO010000023">
    <property type="protein sequence ID" value="GAA4339851.1"/>
    <property type="molecule type" value="Genomic_DNA"/>
</dbReference>
<dbReference type="InterPro" id="IPR007037">
    <property type="entry name" value="SIP_rossman_dom"/>
</dbReference>
<dbReference type="CDD" id="cd06193">
    <property type="entry name" value="siderophore_interacting"/>
    <property type="match status" value="1"/>
</dbReference>
<sequence>MANDSVFDASDPLAVRRVRHSLKARLLEVLRVRRVSPHFVAVTLGGPQLEGFTSASFDDHVKLMLPAPGQNEPALPAMGPDGPQWQEGVARPAMRDYTPRRFDTAAGELEIEFALHGDGPAADWAARARPGQRVGVGGPRGSFVVPVGYDWHLLAGDETALPAIARRLEELPAGCRAQVLLQVADPADRRILATRAELSLQWVEAGDGALPAAVRALELPQGSGYAWAAGEARDMVAVREALLAHGLDKRRMKVAAYWKRGAAGHHENLSRE</sequence>
<dbReference type="Pfam" id="PF04954">
    <property type="entry name" value="SIP"/>
    <property type="match status" value="1"/>
</dbReference>
<dbReference type="PANTHER" id="PTHR30157">
    <property type="entry name" value="FERRIC REDUCTASE, NADPH-DEPENDENT"/>
    <property type="match status" value="1"/>
</dbReference>
<dbReference type="SUPFAM" id="SSF63380">
    <property type="entry name" value="Riboflavin synthase domain-like"/>
    <property type="match status" value="1"/>
</dbReference>
<comment type="caution">
    <text evidence="3">The sequence shown here is derived from an EMBL/GenBank/DDBJ whole genome shotgun (WGS) entry which is preliminary data.</text>
</comment>